<gene>
    <name evidence="3" type="primary">lcfB_3</name>
    <name evidence="3" type="ORF">V144x_14510</name>
</gene>
<dbReference type="AlphaFoldDB" id="A0A517VSS0"/>
<dbReference type="PANTHER" id="PTHR43767">
    <property type="entry name" value="LONG-CHAIN-FATTY-ACID--COA LIGASE"/>
    <property type="match status" value="1"/>
</dbReference>
<evidence type="ECO:0000259" key="1">
    <source>
        <dbReference type="Pfam" id="PF00501"/>
    </source>
</evidence>
<protein>
    <submittedName>
        <fullName evidence="3">Long-chain-fatty-acid--CoA ligase</fullName>
        <ecNumber evidence="3">6.2.1.3</ecNumber>
    </submittedName>
</protein>
<dbReference type="Gene3D" id="3.30.300.30">
    <property type="match status" value="1"/>
</dbReference>
<dbReference type="PANTHER" id="PTHR43767:SF10">
    <property type="entry name" value="SURFACTIN SYNTHASE SUBUNIT 1"/>
    <property type="match status" value="1"/>
</dbReference>
<accession>A0A517VSS0</accession>
<dbReference type="Gene3D" id="3.40.50.12780">
    <property type="entry name" value="N-terminal domain of ligase-like"/>
    <property type="match status" value="1"/>
</dbReference>
<dbReference type="GO" id="GO:0004467">
    <property type="term" value="F:long-chain fatty acid-CoA ligase activity"/>
    <property type="evidence" value="ECO:0007669"/>
    <property type="project" value="UniProtKB-EC"/>
</dbReference>
<dbReference type="InterPro" id="IPR042099">
    <property type="entry name" value="ANL_N_sf"/>
</dbReference>
<dbReference type="InterPro" id="IPR020845">
    <property type="entry name" value="AMP-binding_CS"/>
</dbReference>
<name>A0A517VSS0_9PLAN</name>
<feature type="domain" description="AMP-dependent synthetase/ligase" evidence="1">
    <location>
        <begin position="7"/>
        <end position="378"/>
    </location>
</feature>
<reference evidence="3 4" key="1">
    <citation type="submission" date="2019-03" db="EMBL/GenBank/DDBJ databases">
        <title>Deep-cultivation of Planctomycetes and their phenomic and genomic characterization uncovers novel biology.</title>
        <authorList>
            <person name="Wiegand S."/>
            <person name="Jogler M."/>
            <person name="Boedeker C."/>
            <person name="Pinto D."/>
            <person name="Vollmers J."/>
            <person name="Rivas-Marin E."/>
            <person name="Kohn T."/>
            <person name="Peeters S.H."/>
            <person name="Heuer A."/>
            <person name="Rast P."/>
            <person name="Oberbeckmann S."/>
            <person name="Bunk B."/>
            <person name="Jeske O."/>
            <person name="Meyerdierks A."/>
            <person name="Storesund J.E."/>
            <person name="Kallscheuer N."/>
            <person name="Luecker S."/>
            <person name="Lage O.M."/>
            <person name="Pohl T."/>
            <person name="Merkel B.J."/>
            <person name="Hornburger P."/>
            <person name="Mueller R.-W."/>
            <person name="Bruemmer F."/>
            <person name="Labrenz M."/>
            <person name="Spormann A.M."/>
            <person name="Op den Camp H."/>
            <person name="Overmann J."/>
            <person name="Amann R."/>
            <person name="Jetten M.S.M."/>
            <person name="Mascher T."/>
            <person name="Medema M.H."/>
            <person name="Devos D.P."/>
            <person name="Kaster A.-K."/>
            <person name="Ovreas L."/>
            <person name="Rohde M."/>
            <person name="Galperin M.Y."/>
            <person name="Jogler C."/>
        </authorList>
    </citation>
    <scope>NUCLEOTIDE SEQUENCE [LARGE SCALE GENOMIC DNA]</scope>
    <source>
        <strain evidence="3 4">V144</strain>
    </source>
</reference>
<proteinExistence type="predicted"/>
<evidence type="ECO:0000313" key="3">
    <source>
        <dbReference type="EMBL" id="QDT95999.1"/>
    </source>
</evidence>
<dbReference type="EC" id="6.2.1.3" evidence="3"/>
<evidence type="ECO:0000259" key="2">
    <source>
        <dbReference type="Pfam" id="PF13193"/>
    </source>
</evidence>
<evidence type="ECO:0000313" key="4">
    <source>
        <dbReference type="Proteomes" id="UP000318704"/>
    </source>
</evidence>
<organism evidence="3 4">
    <name type="scientific">Gimesia aquarii</name>
    <dbReference type="NCBI Taxonomy" id="2527964"/>
    <lineage>
        <taxon>Bacteria</taxon>
        <taxon>Pseudomonadati</taxon>
        <taxon>Planctomycetota</taxon>
        <taxon>Planctomycetia</taxon>
        <taxon>Planctomycetales</taxon>
        <taxon>Planctomycetaceae</taxon>
        <taxon>Gimesia</taxon>
    </lineage>
</organism>
<feature type="domain" description="AMP-binding enzyme C-terminal" evidence="2">
    <location>
        <begin position="434"/>
        <end position="509"/>
    </location>
</feature>
<dbReference type="InterPro" id="IPR050237">
    <property type="entry name" value="ATP-dep_AMP-bd_enzyme"/>
</dbReference>
<dbReference type="Pfam" id="PF00501">
    <property type="entry name" value="AMP-binding"/>
    <property type="match status" value="1"/>
</dbReference>
<dbReference type="InterPro" id="IPR000873">
    <property type="entry name" value="AMP-dep_synth/lig_dom"/>
</dbReference>
<dbReference type="EMBL" id="CP037920">
    <property type="protein sequence ID" value="QDT95999.1"/>
    <property type="molecule type" value="Genomic_DNA"/>
</dbReference>
<sequence>MLLQSFLEHSAQLDPNKIALIVDQRRCTYLEIEQQSNRLAHALLQRGLKRGDRVAIHLENTLEATVAVFAVLKAGGVFVMVNPTTKIDKLTYVLNNCQAHALIIPDKKRNTLFEHSDLLPHLKTVITVGSDSEHKVDNDLQTPQFELWTQLQAEFADCITPPHITAISIDLAALVYTSGSTGNPKGVMLTHLNMTSAARSITTYLMNESNDIILNVLPLSFDYGLYQLLMAFRVGATLVLEKSFTYPHAVLQRIIDEKVTGFPLVPTMSAILLKMDLSKYDFSKLRYITNTGAALPTEHILTFRKRLPHLQIFSMYGLTECKRVSYLPLDQVDIRTGSVGIAMPDTEVFIVDDAGHRLPPERVGELVVRGTNVMKGYWKAPEQTAERLRPAELPNEMYLYTGDLFRMDKEGYLYFVGRRDDIIKSRGEKVSPKEVENVLFAHERISEAAIMGDPDPVLGQSIRAIITLMPGQELSEKEVLAYCRKHLEDFMVPKTIEFRDELPKSPNGKVDKKQLALP</sequence>
<dbReference type="PROSITE" id="PS00455">
    <property type="entry name" value="AMP_BINDING"/>
    <property type="match status" value="1"/>
</dbReference>
<dbReference type="SUPFAM" id="SSF56801">
    <property type="entry name" value="Acetyl-CoA synthetase-like"/>
    <property type="match status" value="1"/>
</dbReference>
<dbReference type="InterPro" id="IPR045851">
    <property type="entry name" value="AMP-bd_C_sf"/>
</dbReference>
<keyword evidence="3" id="KW-0436">Ligase</keyword>
<dbReference type="KEGG" id="gaw:V144x_14510"/>
<dbReference type="InterPro" id="IPR025110">
    <property type="entry name" value="AMP-bd_C"/>
</dbReference>
<dbReference type="Proteomes" id="UP000318704">
    <property type="component" value="Chromosome"/>
</dbReference>
<dbReference type="Pfam" id="PF13193">
    <property type="entry name" value="AMP-binding_C"/>
    <property type="match status" value="1"/>
</dbReference>
<dbReference type="RefSeq" id="WP_144983396.1">
    <property type="nucleotide sequence ID" value="NZ_CP037920.1"/>
</dbReference>